<evidence type="ECO:0000313" key="11">
    <source>
        <dbReference type="EMBL" id="KAJ8755771.1"/>
    </source>
</evidence>
<feature type="transmembrane region" description="Helical" evidence="9">
    <location>
        <begin position="580"/>
        <end position="600"/>
    </location>
</feature>
<dbReference type="SUPFAM" id="SSF48403">
    <property type="entry name" value="Ankyrin repeat"/>
    <property type="match status" value="2"/>
</dbReference>
<keyword evidence="5 7" id="KW-0040">ANK repeat</keyword>
<evidence type="ECO:0000256" key="4">
    <source>
        <dbReference type="ARBA" id="ARBA00022989"/>
    </source>
</evidence>
<comment type="subcellular location">
    <subcellularLocation>
        <location evidence="1">Membrane</location>
        <topology evidence="1">Multi-pass membrane protein</topology>
    </subcellularLocation>
</comment>
<evidence type="ECO:0000256" key="2">
    <source>
        <dbReference type="ARBA" id="ARBA00022692"/>
    </source>
</evidence>
<evidence type="ECO:0000256" key="6">
    <source>
        <dbReference type="ARBA" id="ARBA00023136"/>
    </source>
</evidence>
<dbReference type="Proteomes" id="UP001159364">
    <property type="component" value="Linkage Group LG09"/>
</dbReference>
<dbReference type="Pfam" id="PF12796">
    <property type="entry name" value="Ank_2"/>
    <property type="match status" value="4"/>
</dbReference>
<feature type="repeat" description="ANK" evidence="7">
    <location>
        <begin position="137"/>
        <end position="159"/>
    </location>
</feature>
<dbReference type="EMBL" id="JAIWQS010000009">
    <property type="protein sequence ID" value="KAJ8755771.1"/>
    <property type="molecule type" value="Genomic_DNA"/>
</dbReference>
<accession>A0AAV8SU05</accession>
<dbReference type="InterPro" id="IPR002110">
    <property type="entry name" value="Ankyrin_rpt"/>
</dbReference>
<dbReference type="GO" id="GO:0005886">
    <property type="term" value="C:plasma membrane"/>
    <property type="evidence" value="ECO:0007669"/>
    <property type="project" value="TreeGrafter"/>
</dbReference>
<dbReference type="PROSITE" id="PS50088">
    <property type="entry name" value="ANK_REPEAT"/>
    <property type="match status" value="4"/>
</dbReference>
<gene>
    <name evidence="11" type="ORF">K2173_024315</name>
</gene>
<dbReference type="InterPro" id="IPR036770">
    <property type="entry name" value="Ankyrin_rpt-contain_sf"/>
</dbReference>
<dbReference type="Pfam" id="PF13962">
    <property type="entry name" value="PGG"/>
    <property type="match status" value="1"/>
</dbReference>
<keyword evidence="12" id="KW-1185">Reference proteome</keyword>
<feature type="transmembrane region" description="Helical" evidence="9">
    <location>
        <begin position="547"/>
        <end position="565"/>
    </location>
</feature>
<proteinExistence type="predicted"/>
<dbReference type="PANTHER" id="PTHR24186:SF38">
    <property type="entry name" value="ANKYRIN REPEAT FAMILY PROTEIN"/>
    <property type="match status" value="1"/>
</dbReference>
<keyword evidence="3" id="KW-0677">Repeat</keyword>
<protein>
    <recommendedName>
        <fullName evidence="10">PGG domain-containing protein</fullName>
    </recommendedName>
</protein>
<feature type="repeat" description="ANK" evidence="7">
    <location>
        <begin position="35"/>
        <end position="67"/>
    </location>
</feature>
<keyword evidence="6 9" id="KW-0472">Membrane</keyword>
<feature type="compositionally biased region" description="Basic and acidic residues" evidence="8">
    <location>
        <begin position="347"/>
        <end position="360"/>
    </location>
</feature>
<evidence type="ECO:0000256" key="7">
    <source>
        <dbReference type="PROSITE-ProRule" id="PRU00023"/>
    </source>
</evidence>
<evidence type="ECO:0000256" key="9">
    <source>
        <dbReference type="SAM" id="Phobius"/>
    </source>
</evidence>
<feature type="region of interest" description="Disordered" evidence="8">
    <location>
        <begin position="347"/>
        <end position="394"/>
    </location>
</feature>
<sequence length="692" mass="77763">MDPRLSEAIWSNDIFKFRTLLQVDEGVLRTRSGILSDTPLHLATLYGHTELVKEILRLCPDMAAEVNQKLDTALHIASAQGNATIFQLLMEANPLISVKLNHENQSVFSLACREGHNEIVRLLLTHPQYMSLEEDEAGSAPLHQAILRGHNDVVEYILESHSKFARKVNKTGNSSLHYACSVGNVGITLLLLRKVPDLGVQINGDGFTPLHLAVINRHLSVVEAFVSTYPNACRCLTKCGETVLHLAVRFNDYEMFVLLAQGAGISDLLHQQNHYGDTILHLAVSTGNCQLVESILNTAVDKECWNFKGQTALDILEQAKNNRVNQKLKNMLTFALNKRVDKHNEAVEEMPDNTHTRPTEFKLSNRQTEDLPIPSVSRQETTFKPKEKGDPSSSEVHLLMQKMDLCTNQDKQQHYKSSDYPAQNMIETSPRFHQSHSKSEVLDESQSESDSLKVVRTSLINMDINRKLGKKLHRLDKSCRKKQYENHREGLQNARNTITLVAGLIATVSFSAGVNPPGSVYQDGYLKGKSTVSRTTAFKIFTISNNVALFTSLSIVIVLVSIVPFQRKQLTKLLSITHKVMWVAVAFMATAFVAAEWVIIPNAKENKWQLELLLAISCGMLGTLFLYLGVLLARHWVRKSAWKERKYRKRGAAGFRKARIQPERKFNNKGEIQSESTNSDVDSCTSVGYHLY</sequence>
<evidence type="ECO:0000256" key="5">
    <source>
        <dbReference type="ARBA" id="ARBA00023043"/>
    </source>
</evidence>
<feature type="repeat" description="ANK" evidence="7">
    <location>
        <begin position="275"/>
        <end position="301"/>
    </location>
</feature>
<feature type="transmembrane region" description="Helical" evidence="9">
    <location>
        <begin position="612"/>
        <end position="637"/>
    </location>
</feature>
<dbReference type="AlphaFoldDB" id="A0AAV8SU05"/>
<feature type="repeat" description="ANK" evidence="7">
    <location>
        <begin position="205"/>
        <end position="227"/>
    </location>
</feature>
<comment type="caution">
    <text evidence="11">The sequence shown here is derived from an EMBL/GenBank/DDBJ whole genome shotgun (WGS) entry which is preliminary data.</text>
</comment>
<evidence type="ECO:0000256" key="3">
    <source>
        <dbReference type="ARBA" id="ARBA00022737"/>
    </source>
</evidence>
<evidence type="ECO:0000313" key="12">
    <source>
        <dbReference type="Proteomes" id="UP001159364"/>
    </source>
</evidence>
<evidence type="ECO:0000256" key="1">
    <source>
        <dbReference type="ARBA" id="ARBA00004141"/>
    </source>
</evidence>
<dbReference type="InterPro" id="IPR026961">
    <property type="entry name" value="PGG_dom"/>
</dbReference>
<organism evidence="11 12">
    <name type="scientific">Erythroxylum novogranatense</name>
    <dbReference type="NCBI Taxonomy" id="1862640"/>
    <lineage>
        <taxon>Eukaryota</taxon>
        <taxon>Viridiplantae</taxon>
        <taxon>Streptophyta</taxon>
        <taxon>Embryophyta</taxon>
        <taxon>Tracheophyta</taxon>
        <taxon>Spermatophyta</taxon>
        <taxon>Magnoliopsida</taxon>
        <taxon>eudicotyledons</taxon>
        <taxon>Gunneridae</taxon>
        <taxon>Pentapetalae</taxon>
        <taxon>rosids</taxon>
        <taxon>fabids</taxon>
        <taxon>Malpighiales</taxon>
        <taxon>Erythroxylaceae</taxon>
        <taxon>Erythroxylum</taxon>
    </lineage>
</organism>
<keyword evidence="4 9" id="KW-1133">Transmembrane helix</keyword>
<feature type="compositionally biased region" description="Basic and acidic residues" evidence="8">
    <location>
        <begin position="381"/>
        <end position="390"/>
    </location>
</feature>
<reference evidence="11 12" key="1">
    <citation type="submission" date="2021-09" db="EMBL/GenBank/DDBJ databases">
        <title>Genomic insights and catalytic innovation underlie evolution of tropane alkaloids biosynthesis.</title>
        <authorList>
            <person name="Wang Y.-J."/>
            <person name="Tian T."/>
            <person name="Huang J.-P."/>
            <person name="Huang S.-X."/>
        </authorList>
    </citation>
    <scope>NUCLEOTIDE SEQUENCE [LARGE SCALE GENOMIC DNA]</scope>
    <source>
        <strain evidence="11">KIB-2018</strain>
        <tissue evidence="11">Leaf</tissue>
    </source>
</reference>
<keyword evidence="2 9" id="KW-0812">Transmembrane</keyword>
<dbReference type="PROSITE" id="PS50297">
    <property type="entry name" value="ANK_REP_REGION"/>
    <property type="match status" value="4"/>
</dbReference>
<feature type="domain" description="PGG" evidence="10">
    <location>
        <begin position="489"/>
        <end position="598"/>
    </location>
</feature>
<dbReference type="Gene3D" id="1.25.40.20">
    <property type="entry name" value="Ankyrin repeat-containing domain"/>
    <property type="match status" value="2"/>
</dbReference>
<dbReference type="SMART" id="SM00248">
    <property type="entry name" value="ANK"/>
    <property type="match status" value="8"/>
</dbReference>
<dbReference type="PANTHER" id="PTHR24186">
    <property type="entry name" value="PROTEIN PHOSPHATASE 1 REGULATORY SUBUNIT"/>
    <property type="match status" value="1"/>
</dbReference>
<evidence type="ECO:0000256" key="8">
    <source>
        <dbReference type="SAM" id="MobiDB-lite"/>
    </source>
</evidence>
<evidence type="ECO:0000259" key="10">
    <source>
        <dbReference type="Pfam" id="PF13962"/>
    </source>
</evidence>
<name>A0AAV8SU05_9ROSI</name>